<feature type="transmembrane region" description="Helical" evidence="10">
    <location>
        <begin position="31"/>
        <end position="54"/>
    </location>
</feature>
<dbReference type="Ensembl" id="ENSTMTT00000016281.1">
    <property type="protein sequence ID" value="ENSTMTP00000015724.1"/>
    <property type="gene ID" value="ENSTMTG00000011497.1"/>
</dbReference>
<feature type="domain" description="G-protein coupled receptors family 1 profile" evidence="11">
    <location>
        <begin position="46"/>
        <end position="298"/>
    </location>
</feature>
<evidence type="ECO:0000256" key="3">
    <source>
        <dbReference type="ARBA" id="ARBA00022692"/>
    </source>
</evidence>
<keyword evidence="5 9" id="KW-0297">G-protein coupled receptor</keyword>
<reference evidence="12" key="2">
    <citation type="submission" date="2025-09" db="UniProtKB">
        <authorList>
            <consortium name="Ensembl"/>
        </authorList>
    </citation>
    <scope>IDENTIFICATION</scope>
</reference>
<keyword evidence="13" id="KW-1185">Reference proteome</keyword>
<sequence length="332" mass="36218">MGGLAMGPGNGTGVSEFVLLGLASRPATRRLLFPLFLGAYLATLLGNLLVSLLIRRDPRLRRAPMYFFLAHLSLADVGFTSAAAPTALGTLAFGSWAVPYAACLAQNYVFIAFGVLENFLLAVMAYDRYLAVCRPLRYTAVMSPGRRWGLVGISWGLAQLHALLHTLLLARLPFPARPHLRHFFCDLRQLLPLLRLSCSPTRVNEAAIFFEGGLVILGPFLFIAASYARIGRAVLQRPASERRRALSTCSSHLTMVALFYGAIVGVYFQPGTSYSAPRGAVFSVMYTVVTPAANPFVYSLRNKDVQGALRRLMGRGRFLPEAFGLIQATSSL</sequence>
<reference evidence="12" key="1">
    <citation type="submission" date="2025-08" db="UniProtKB">
        <authorList>
            <consortium name="Ensembl"/>
        </authorList>
    </citation>
    <scope>IDENTIFICATION</scope>
</reference>
<dbReference type="InterPro" id="IPR000725">
    <property type="entry name" value="Olfact_rcpt"/>
</dbReference>
<evidence type="ECO:0000256" key="1">
    <source>
        <dbReference type="ARBA" id="ARBA00004651"/>
    </source>
</evidence>
<dbReference type="InParanoid" id="A0A674J8G5"/>
<evidence type="ECO:0000256" key="2">
    <source>
        <dbReference type="ARBA" id="ARBA00022475"/>
    </source>
</evidence>
<accession>A0A674J8G5</accession>
<feature type="transmembrane region" description="Helical" evidence="10">
    <location>
        <begin position="280"/>
        <end position="300"/>
    </location>
</feature>
<dbReference type="Gene3D" id="1.20.1070.10">
    <property type="entry name" value="Rhodopsin 7-helix transmembrane proteins"/>
    <property type="match status" value="1"/>
</dbReference>
<keyword evidence="4 10" id="KW-1133">Transmembrane helix</keyword>
<feature type="transmembrane region" description="Helical" evidence="10">
    <location>
        <begin position="66"/>
        <end position="88"/>
    </location>
</feature>
<dbReference type="InterPro" id="IPR000276">
    <property type="entry name" value="GPCR_Rhodpsn"/>
</dbReference>
<evidence type="ECO:0000256" key="6">
    <source>
        <dbReference type="ARBA" id="ARBA00023136"/>
    </source>
</evidence>
<name>A0A674J8G5_9SAUR</name>
<dbReference type="PRINTS" id="PR00237">
    <property type="entry name" value="GPCRRHODOPSN"/>
</dbReference>
<dbReference type="GO" id="GO:0004984">
    <property type="term" value="F:olfactory receptor activity"/>
    <property type="evidence" value="ECO:0007669"/>
    <property type="project" value="InterPro"/>
</dbReference>
<feature type="transmembrane region" description="Helical" evidence="10">
    <location>
        <begin position="249"/>
        <end position="268"/>
    </location>
</feature>
<keyword evidence="3 9" id="KW-0812">Transmembrane</keyword>
<dbReference type="FunFam" id="1.20.1070.10:FF:000015">
    <property type="entry name" value="Olfactory receptor"/>
    <property type="match status" value="1"/>
</dbReference>
<keyword evidence="8 9" id="KW-0807">Transducer</keyword>
<comment type="similarity">
    <text evidence="9">Belongs to the G-protein coupled receptor 1 family.</text>
</comment>
<dbReference type="GeneTree" id="ENSGT00940000162852"/>
<dbReference type="GO" id="GO:0004930">
    <property type="term" value="F:G protein-coupled receptor activity"/>
    <property type="evidence" value="ECO:0007669"/>
    <property type="project" value="UniProtKB-KW"/>
</dbReference>
<comment type="subcellular location">
    <subcellularLocation>
        <location evidence="1 10">Cell membrane</location>
        <topology evidence="1 10">Multi-pass membrane protein</topology>
    </subcellularLocation>
</comment>
<dbReference type="InterPro" id="IPR017452">
    <property type="entry name" value="GPCR_Rhodpsn_7TM"/>
</dbReference>
<organism evidence="12 13">
    <name type="scientific">Terrapene triunguis</name>
    <name type="common">Three-toed box turtle</name>
    <dbReference type="NCBI Taxonomy" id="2587831"/>
    <lineage>
        <taxon>Eukaryota</taxon>
        <taxon>Metazoa</taxon>
        <taxon>Chordata</taxon>
        <taxon>Craniata</taxon>
        <taxon>Vertebrata</taxon>
        <taxon>Euteleostomi</taxon>
        <taxon>Archelosauria</taxon>
        <taxon>Testudinata</taxon>
        <taxon>Testudines</taxon>
        <taxon>Cryptodira</taxon>
        <taxon>Durocryptodira</taxon>
        <taxon>Testudinoidea</taxon>
        <taxon>Emydidae</taxon>
        <taxon>Terrapene</taxon>
    </lineage>
</organism>
<keyword evidence="2 10" id="KW-1003">Cell membrane</keyword>
<dbReference type="PANTHER" id="PTHR48001">
    <property type="entry name" value="OLFACTORY RECEPTOR"/>
    <property type="match status" value="1"/>
</dbReference>
<feature type="transmembrane region" description="Helical" evidence="10">
    <location>
        <begin position="108"/>
        <end position="127"/>
    </location>
</feature>
<evidence type="ECO:0000256" key="5">
    <source>
        <dbReference type="ARBA" id="ARBA00023040"/>
    </source>
</evidence>
<dbReference type="SUPFAM" id="SSF81321">
    <property type="entry name" value="Family A G protein-coupled receptor-like"/>
    <property type="match status" value="1"/>
</dbReference>
<feature type="transmembrane region" description="Helical" evidence="10">
    <location>
        <begin position="148"/>
        <end position="170"/>
    </location>
</feature>
<evidence type="ECO:0000256" key="8">
    <source>
        <dbReference type="ARBA" id="ARBA00023224"/>
    </source>
</evidence>
<dbReference type="AlphaFoldDB" id="A0A674J8G5"/>
<dbReference type="Pfam" id="PF13853">
    <property type="entry name" value="7tm_4"/>
    <property type="match status" value="1"/>
</dbReference>
<evidence type="ECO:0000256" key="9">
    <source>
        <dbReference type="RuleBase" id="RU000688"/>
    </source>
</evidence>
<evidence type="ECO:0000259" key="11">
    <source>
        <dbReference type="PROSITE" id="PS50262"/>
    </source>
</evidence>
<proteinExistence type="inferred from homology"/>
<dbReference type="PROSITE" id="PS50262">
    <property type="entry name" value="G_PROTEIN_RECEP_F1_2"/>
    <property type="match status" value="1"/>
</dbReference>
<protein>
    <recommendedName>
        <fullName evidence="10">Olfactory receptor</fullName>
    </recommendedName>
</protein>
<evidence type="ECO:0000256" key="7">
    <source>
        <dbReference type="ARBA" id="ARBA00023170"/>
    </source>
</evidence>
<dbReference type="PROSITE" id="PS00237">
    <property type="entry name" value="G_PROTEIN_RECEP_F1_1"/>
    <property type="match status" value="1"/>
</dbReference>
<dbReference type="Proteomes" id="UP000472274">
    <property type="component" value="Unplaced"/>
</dbReference>
<keyword evidence="10" id="KW-0716">Sensory transduction</keyword>
<dbReference type="GO" id="GO:0005886">
    <property type="term" value="C:plasma membrane"/>
    <property type="evidence" value="ECO:0007669"/>
    <property type="project" value="UniProtKB-SubCell"/>
</dbReference>
<keyword evidence="6 10" id="KW-0472">Membrane</keyword>
<evidence type="ECO:0000313" key="12">
    <source>
        <dbReference type="Ensembl" id="ENSTMTP00000015724.1"/>
    </source>
</evidence>
<feature type="transmembrane region" description="Helical" evidence="10">
    <location>
        <begin position="206"/>
        <end position="228"/>
    </location>
</feature>
<evidence type="ECO:0000313" key="13">
    <source>
        <dbReference type="Proteomes" id="UP000472274"/>
    </source>
</evidence>
<keyword evidence="10" id="KW-0552">Olfaction</keyword>
<dbReference type="PRINTS" id="PR00245">
    <property type="entry name" value="OLFACTORYR"/>
</dbReference>
<evidence type="ECO:0000256" key="10">
    <source>
        <dbReference type="RuleBase" id="RU363047"/>
    </source>
</evidence>
<keyword evidence="7 9" id="KW-0675">Receptor</keyword>
<evidence type="ECO:0000256" key="4">
    <source>
        <dbReference type="ARBA" id="ARBA00022989"/>
    </source>
</evidence>